<proteinExistence type="predicted"/>
<sequence>RENQASLVLKESRDYQGYQEQKVTVGRQGLLEEVNEETREPQDQRVIVETKETLELWDPGVLLGKREIQELLRS</sequence>
<name>A0AAW0IJX9_MYOGA</name>
<accession>A0AAW0IJX9</accession>
<dbReference type="AlphaFoldDB" id="A0AAW0IJX9"/>
<comment type="caution">
    <text evidence="1">The sequence shown here is derived from an EMBL/GenBank/DDBJ whole genome shotgun (WGS) entry which is preliminary data.</text>
</comment>
<evidence type="ECO:0000313" key="1">
    <source>
        <dbReference type="EMBL" id="KAK7814577.1"/>
    </source>
</evidence>
<feature type="non-terminal residue" evidence="1">
    <location>
        <position position="1"/>
    </location>
</feature>
<evidence type="ECO:0000313" key="2">
    <source>
        <dbReference type="Proteomes" id="UP001488838"/>
    </source>
</evidence>
<gene>
    <name evidence="1" type="ORF">U0070_005880</name>
</gene>
<protein>
    <submittedName>
        <fullName evidence="1">Uncharacterized protein</fullName>
    </submittedName>
</protein>
<keyword evidence="2" id="KW-1185">Reference proteome</keyword>
<dbReference type="Proteomes" id="UP001488838">
    <property type="component" value="Unassembled WGS sequence"/>
</dbReference>
<dbReference type="EMBL" id="JBBHLL010000122">
    <property type="protein sequence ID" value="KAK7814577.1"/>
    <property type="molecule type" value="Genomic_DNA"/>
</dbReference>
<reference evidence="1 2" key="1">
    <citation type="journal article" date="2023" name="bioRxiv">
        <title>Conserved and derived expression patterns and positive selection on dental genes reveal complex evolutionary context of ever-growing rodent molars.</title>
        <authorList>
            <person name="Calamari Z.T."/>
            <person name="Song A."/>
            <person name="Cohen E."/>
            <person name="Akter M."/>
            <person name="Roy R.D."/>
            <person name="Hallikas O."/>
            <person name="Christensen M.M."/>
            <person name="Li P."/>
            <person name="Marangoni P."/>
            <person name="Jernvall J."/>
            <person name="Klein O.D."/>
        </authorList>
    </citation>
    <scope>NUCLEOTIDE SEQUENCE [LARGE SCALE GENOMIC DNA]</scope>
    <source>
        <strain evidence="1">V071</strain>
    </source>
</reference>
<organism evidence="1 2">
    <name type="scientific">Myodes glareolus</name>
    <name type="common">Bank vole</name>
    <name type="synonym">Clethrionomys glareolus</name>
    <dbReference type="NCBI Taxonomy" id="447135"/>
    <lineage>
        <taxon>Eukaryota</taxon>
        <taxon>Metazoa</taxon>
        <taxon>Chordata</taxon>
        <taxon>Craniata</taxon>
        <taxon>Vertebrata</taxon>
        <taxon>Euteleostomi</taxon>
        <taxon>Mammalia</taxon>
        <taxon>Eutheria</taxon>
        <taxon>Euarchontoglires</taxon>
        <taxon>Glires</taxon>
        <taxon>Rodentia</taxon>
        <taxon>Myomorpha</taxon>
        <taxon>Muroidea</taxon>
        <taxon>Cricetidae</taxon>
        <taxon>Arvicolinae</taxon>
        <taxon>Myodes</taxon>
    </lineage>
</organism>